<feature type="chain" id="PRO_5017017408" evidence="1">
    <location>
        <begin position="23"/>
        <end position="276"/>
    </location>
</feature>
<comment type="caution">
    <text evidence="2">The sequence shown here is derived from an EMBL/GenBank/DDBJ whole genome shotgun (WGS) entry which is preliminary data.</text>
</comment>
<keyword evidence="3" id="KW-1185">Reference proteome</keyword>
<reference evidence="2 3" key="1">
    <citation type="submission" date="2018-07" db="EMBL/GenBank/DDBJ databases">
        <title>Pedobacter sp. nov., isolated from soil.</title>
        <authorList>
            <person name="Zhou L.Y."/>
            <person name="Du Z.J."/>
        </authorList>
    </citation>
    <scope>NUCLEOTIDE SEQUENCE [LARGE SCALE GENOMIC DNA]</scope>
    <source>
        <strain evidence="2 3">JDX94</strain>
    </source>
</reference>
<evidence type="ECO:0000313" key="3">
    <source>
        <dbReference type="Proteomes" id="UP000253961"/>
    </source>
</evidence>
<sequence length="276" mass="31404">MKKIFLAAGLLIVLYMHTFAQAPQNYNLFKPVPRAQLREMETDRPGVTESPQTIDAGHFQYESDLFRYERLDGNYGVKHTYLFNQANLKLGITRSTAVQVVLESFVLTKERLGEESEVAANHGLGDVTLRIKQNIMGNDKGKFAIAVLPYLKFPTSVADEESRYEGGLMVPMLLKVGKEWKLGMQLEADRLQDEEGNGHHNQILETLTIAHPLFKHLDGIAETYYTYNLKEKHWNNYLNASLQFELAKDLKIDGGVNYGIQHDSSKSYFLGLSFRL</sequence>
<protein>
    <submittedName>
        <fullName evidence="2">Transporter</fullName>
    </submittedName>
</protein>
<dbReference type="OrthoDB" id="1014491at2"/>
<dbReference type="RefSeq" id="WP_115403447.1">
    <property type="nucleotide sequence ID" value="NZ_QPKV01000005.1"/>
</dbReference>
<keyword evidence="1" id="KW-0732">Signal</keyword>
<dbReference type="InterPro" id="IPR025737">
    <property type="entry name" value="FApF"/>
</dbReference>
<dbReference type="Pfam" id="PF13557">
    <property type="entry name" value="Phenol_MetA_deg"/>
    <property type="match status" value="1"/>
</dbReference>
<evidence type="ECO:0000256" key="1">
    <source>
        <dbReference type="SAM" id="SignalP"/>
    </source>
</evidence>
<dbReference type="EMBL" id="QPKV01000005">
    <property type="protein sequence ID" value="RDC55982.1"/>
    <property type="molecule type" value="Genomic_DNA"/>
</dbReference>
<feature type="signal peptide" evidence="1">
    <location>
        <begin position="1"/>
        <end position="22"/>
    </location>
</feature>
<dbReference type="AlphaFoldDB" id="A0A369PUM4"/>
<name>A0A369PUM4_9SPHI</name>
<gene>
    <name evidence="2" type="ORF">DU508_14095</name>
</gene>
<dbReference type="Proteomes" id="UP000253961">
    <property type="component" value="Unassembled WGS sequence"/>
</dbReference>
<proteinExistence type="predicted"/>
<evidence type="ECO:0000313" key="2">
    <source>
        <dbReference type="EMBL" id="RDC55982.1"/>
    </source>
</evidence>
<organism evidence="2 3">
    <name type="scientific">Pedobacter chinensis</name>
    <dbReference type="NCBI Taxonomy" id="2282421"/>
    <lineage>
        <taxon>Bacteria</taxon>
        <taxon>Pseudomonadati</taxon>
        <taxon>Bacteroidota</taxon>
        <taxon>Sphingobacteriia</taxon>
        <taxon>Sphingobacteriales</taxon>
        <taxon>Sphingobacteriaceae</taxon>
        <taxon>Pedobacter</taxon>
    </lineage>
</organism>
<accession>A0A369PUM4</accession>